<dbReference type="PANTHER" id="PTHR48020">
    <property type="entry name" value="PROTON MYO-INOSITOL COTRANSPORTER"/>
    <property type="match status" value="1"/>
</dbReference>
<keyword evidence="4 8" id="KW-0812">Transmembrane</keyword>
<dbReference type="InterPro" id="IPR050814">
    <property type="entry name" value="Myo-inositol_Transporter"/>
</dbReference>
<dbReference type="FunFam" id="1.20.1250.20:FF:000100">
    <property type="entry name" value="MFS sugar transporter, putative"/>
    <property type="match status" value="1"/>
</dbReference>
<evidence type="ECO:0000256" key="1">
    <source>
        <dbReference type="ARBA" id="ARBA00004141"/>
    </source>
</evidence>
<dbReference type="NCBIfam" id="TIGR00879">
    <property type="entry name" value="SP"/>
    <property type="match status" value="1"/>
</dbReference>
<feature type="transmembrane region" description="Helical" evidence="8">
    <location>
        <begin position="445"/>
        <end position="463"/>
    </location>
</feature>
<feature type="transmembrane region" description="Helical" evidence="8">
    <location>
        <begin position="484"/>
        <end position="504"/>
    </location>
</feature>
<keyword evidence="3 7" id="KW-0813">Transport</keyword>
<dbReference type="InterPro" id="IPR005828">
    <property type="entry name" value="MFS_sugar_transport-like"/>
</dbReference>
<comment type="caution">
    <text evidence="10">The sequence shown here is derived from an EMBL/GenBank/DDBJ whole genome shotgun (WGS) entry which is preliminary data.</text>
</comment>
<feature type="transmembrane region" description="Helical" evidence="8">
    <location>
        <begin position="418"/>
        <end position="439"/>
    </location>
</feature>
<feature type="transmembrane region" description="Helical" evidence="8">
    <location>
        <begin position="352"/>
        <end position="375"/>
    </location>
</feature>
<gene>
    <name evidence="10" type="ORF">DNG_06095</name>
</gene>
<evidence type="ECO:0000256" key="3">
    <source>
        <dbReference type="ARBA" id="ARBA00022448"/>
    </source>
</evidence>
<dbReference type="Gene3D" id="1.20.1250.20">
    <property type="entry name" value="MFS general substrate transporter like domains"/>
    <property type="match status" value="1"/>
</dbReference>
<feature type="transmembrane region" description="Helical" evidence="8">
    <location>
        <begin position="268"/>
        <end position="287"/>
    </location>
</feature>
<dbReference type="Pfam" id="PF00083">
    <property type="entry name" value="Sugar_tr"/>
    <property type="match status" value="1"/>
</dbReference>
<feature type="transmembrane region" description="Helical" evidence="8">
    <location>
        <begin position="195"/>
        <end position="218"/>
    </location>
</feature>
<keyword evidence="11" id="KW-1185">Reference proteome</keyword>
<keyword evidence="5 8" id="KW-1133">Transmembrane helix</keyword>
<reference evidence="10" key="1">
    <citation type="submission" date="2018-03" db="EMBL/GenBank/DDBJ databases">
        <authorList>
            <person name="Guldener U."/>
        </authorList>
    </citation>
    <scope>NUCLEOTIDE SEQUENCE</scope>
</reference>
<evidence type="ECO:0000313" key="11">
    <source>
        <dbReference type="Proteomes" id="UP001187682"/>
    </source>
</evidence>
<comment type="subcellular location">
    <subcellularLocation>
        <location evidence="1">Membrane</location>
        <topology evidence="1">Multi-pass membrane protein</topology>
    </subcellularLocation>
</comment>
<feature type="transmembrane region" description="Helical" evidence="8">
    <location>
        <begin position="387"/>
        <end position="411"/>
    </location>
</feature>
<dbReference type="Proteomes" id="UP001187682">
    <property type="component" value="Unassembled WGS sequence"/>
</dbReference>
<dbReference type="GO" id="GO:0015791">
    <property type="term" value="P:polyol transmembrane transport"/>
    <property type="evidence" value="ECO:0007669"/>
    <property type="project" value="UniProtKB-ARBA"/>
</dbReference>
<evidence type="ECO:0000256" key="4">
    <source>
        <dbReference type="ARBA" id="ARBA00022692"/>
    </source>
</evidence>
<dbReference type="InterPro" id="IPR020846">
    <property type="entry name" value="MFS_dom"/>
</dbReference>
<feature type="transmembrane region" description="Helical" evidence="8">
    <location>
        <begin position="95"/>
        <end position="112"/>
    </location>
</feature>
<evidence type="ECO:0000256" key="8">
    <source>
        <dbReference type="SAM" id="Phobius"/>
    </source>
</evidence>
<comment type="similarity">
    <text evidence="2 7">Belongs to the major facilitator superfamily. Sugar transporter (TC 2.A.1.1) family.</text>
</comment>
<keyword evidence="6 8" id="KW-0472">Membrane</keyword>
<feature type="transmembrane region" description="Helical" evidence="8">
    <location>
        <begin position="516"/>
        <end position="535"/>
    </location>
</feature>
<evidence type="ECO:0000256" key="2">
    <source>
        <dbReference type="ARBA" id="ARBA00010992"/>
    </source>
</evidence>
<evidence type="ECO:0000256" key="5">
    <source>
        <dbReference type="ARBA" id="ARBA00022989"/>
    </source>
</evidence>
<dbReference type="EMBL" id="ONZQ02000008">
    <property type="protein sequence ID" value="SPO03412.1"/>
    <property type="molecule type" value="Genomic_DNA"/>
</dbReference>
<accession>A0AAE8MZD0</accession>
<feature type="transmembrane region" description="Helical" evidence="8">
    <location>
        <begin position="139"/>
        <end position="159"/>
    </location>
</feature>
<dbReference type="PANTHER" id="PTHR48020:SF25">
    <property type="entry name" value="SUGAR TRANSPORTER, PUTATIVE (AFU_ORTHOLOGUE AFUA_7G05830)-RELATED"/>
    <property type="match status" value="1"/>
</dbReference>
<dbReference type="GO" id="GO:0022857">
    <property type="term" value="F:transmembrane transporter activity"/>
    <property type="evidence" value="ECO:0007669"/>
    <property type="project" value="InterPro"/>
</dbReference>
<dbReference type="SUPFAM" id="SSF103473">
    <property type="entry name" value="MFS general substrate transporter"/>
    <property type="match status" value="1"/>
</dbReference>
<evidence type="ECO:0000313" key="10">
    <source>
        <dbReference type="EMBL" id="SPO03412.1"/>
    </source>
</evidence>
<dbReference type="AlphaFoldDB" id="A0AAE8MZD0"/>
<dbReference type="PRINTS" id="PR00171">
    <property type="entry name" value="SUGRTRNSPORT"/>
</dbReference>
<evidence type="ECO:0000256" key="6">
    <source>
        <dbReference type="ARBA" id="ARBA00023136"/>
    </source>
</evidence>
<proteinExistence type="inferred from homology"/>
<feature type="domain" description="Major facilitator superfamily (MFS) profile" evidence="9">
    <location>
        <begin position="99"/>
        <end position="539"/>
    </location>
</feature>
<feature type="transmembrane region" description="Helical" evidence="8">
    <location>
        <begin position="171"/>
        <end position="189"/>
    </location>
</feature>
<evidence type="ECO:0000259" key="9">
    <source>
        <dbReference type="PROSITE" id="PS50850"/>
    </source>
</evidence>
<protein>
    <submittedName>
        <fullName evidence="10">Related to myo-inositol transport protein ITR1</fullName>
    </submittedName>
</protein>
<dbReference type="GO" id="GO:0015798">
    <property type="term" value="P:myo-inositol transport"/>
    <property type="evidence" value="ECO:0007669"/>
    <property type="project" value="UniProtKB-ARBA"/>
</dbReference>
<dbReference type="GO" id="GO:0016020">
    <property type="term" value="C:membrane"/>
    <property type="evidence" value="ECO:0007669"/>
    <property type="project" value="UniProtKB-SubCell"/>
</dbReference>
<evidence type="ECO:0000256" key="7">
    <source>
        <dbReference type="RuleBase" id="RU003346"/>
    </source>
</evidence>
<sequence>MESDKTDNIIGTSRPVASSRLENPLAGLVPEQLQEHADVFCAKHAISDEEDVRAFRLGAQMAGTEGAWESVPGLTDEERSVLKTEKESKWTNPRMLYLVVVICSLCATVQGMDETVVNGAQAFYKHQFGIAGDSLRDTWLLGLTNGAPYLCCATIGCWLTYPLNKRFGRRGTIFVCEVVMVLACIWQAFPNSWWHLFIARCALGLGLGPVSATIPMFAAETAPPRLRGALVMQWQMWTAFGIMVGYAVDLALYQVPDVAGIIGLRWRLMLASAALPAVLCAVLVWIIPESPRWYLSKGQHVDAYRNMCRLRFKRVQAARDIFYADTLLAAEHTLARKGTVKELFTVRRNRHAFLASEIVMFMQQFCGINVVAYYSTEIFLGANFSETSALCASLGFGVINFLFALPAFWTIDTFGRRNLLLTTFPLMSTFLLWAGFSFWIPTGALRIAMIISGLYLFGMVYSPGEGPVPFTYSAEAYPLYIRPIGMSFATATTWFFNFLLAVTWPSLQASMTPAGAFGWYAGWNVAGFFLVLFFLPETKELTLEELDAVFDVPLSDLVTYGKEQLVWFIHSRILRRDVDKPKVPRSNIVEDDVSRETQEVYSSSTSSGPRVV</sequence>
<dbReference type="PROSITE" id="PS50850">
    <property type="entry name" value="MFS"/>
    <property type="match status" value="1"/>
</dbReference>
<dbReference type="InterPro" id="IPR036259">
    <property type="entry name" value="MFS_trans_sf"/>
</dbReference>
<organism evidence="10 11">
    <name type="scientific">Cephalotrichum gorgonifer</name>
    <dbReference type="NCBI Taxonomy" id="2041049"/>
    <lineage>
        <taxon>Eukaryota</taxon>
        <taxon>Fungi</taxon>
        <taxon>Dikarya</taxon>
        <taxon>Ascomycota</taxon>
        <taxon>Pezizomycotina</taxon>
        <taxon>Sordariomycetes</taxon>
        <taxon>Hypocreomycetidae</taxon>
        <taxon>Microascales</taxon>
        <taxon>Microascaceae</taxon>
        <taxon>Cephalotrichum</taxon>
    </lineage>
</organism>
<feature type="transmembrane region" description="Helical" evidence="8">
    <location>
        <begin position="230"/>
        <end position="248"/>
    </location>
</feature>
<name>A0AAE8MZD0_9PEZI</name>
<dbReference type="InterPro" id="IPR003663">
    <property type="entry name" value="Sugar/inositol_transpt"/>
</dbReference>